<comment type="caution">
    <text evidence="1">The sequence shown here is derived from an EMBL/GenBank/DDBJ whole genome shotgun (WGS) entry which is preliminary data.</text>
</comment>
<evidence type="ECO:0000313" key="1">
    <source>
        <dbReference type="EMBL" id="GFY47664.1"/>
    </source>
</evidence>
<sequence>MNTNPFVGDMRFSSLELCTDHLAKLHGVLEGISHHAARSASSHSPPSVQNKLVCQICKYSVGHARDSVCTHKGCMEALSTKEITLLPKTARPHLSQHLWPQRALTKPYPPHQSAGIPKKGNVKELSPILILGSTAQCPHTTPRTDCHVFLPGTTAHLVPHHELQPLISHHEVVHDERIYQASRCRLP</sequence>
<keyword evidence="2" id="KW-1185">Reference proteome</keyword>
<dbReference type="Proteomes" id="UP000886998">
    <property type="component" value="Unassembled WGS sequence"/>
</dbReference>
<dbReference type="EMBL" id="BMAV01006050">
    <property type="protein sequence ID" value="GFY47664.1"/>
    <property type="molecule type" value="Genomic_DNA"/>
</dbReference>
<name>A0A8X6X6E6_9ARAC</name>
<organism evidence="1 2">
    <name type="scientific">Trichonephila inaurata madagascariensis</name>
    <dbReference type="NCBI Taxonomy" id="2747483"/>
    <lineage>
        <taxon>Eukaryota</taxon>
        <taxon>Metazoa</taxon>
        <taxon>Ecdysozoa</taxon>
        <taxon>Arthropoda</taxon>
        <taxon>Chelicerata</taxon>
        <taxon>Arachnida</taxon>
        <taxon>Araneae</taxon>
        <taxon>Araneomorphae</taxon>
        <taxon>Entelegynae</taxon>
        <taxon>Araneoidea</taxon>
        <taxon>Nephilidae</taxon>
        <taxon>Trichonephila</taxon>
        <taxon>Trichonephila inaurata</taxon>
    </lineage>
</organism>
<proteinExistence type="predicted"/>
<reference evidence="1" key="1">
    <citation type="submission" date="2020-08" db="EMBL/GenBank/DDBJ databases">
        <title>Multicomponent nature underlies the extraordinary mechanical properties of spider dragline silk.</title>
        <authorList>
            <person name="Kono N."/>
            <person name="Nakamura H."/>
            <person name="Mori M."/>
            <person name="Yoshida Y."/>
            <person name="Ohtoshi R."/>
            <person name="Malay A.D."/>
            <person name="Moran D.A.P."/>
            <person name="Tomita M."/>
            <person name="Numata K."/>
            <person name="Arakawa K."/>
        </authorList>
    </citation>
    <scope>NUCLEOTIDE SEQUENCE</scope>
</reference>
<evidence type="ECO:0000313" key="2">
    <source>
        <dbReference type="Proteomes" id="UP000886998"/>
    </source>
</evidence>
<gene>
    <name evidence="1" type="ORF">TNIN_104811</name>
</gene>
<accession>A0A8X6X6E6</accession>
<protein>
    <submittedName>
        <fullName evidence="1">Uncharacterized protein</fullName>
    </submittedName>
</protein>
<dbReference type="AlphaFoldDB" id="A0A8X6X6E6"/>